<reference evidence="2" key="1">
    <citation type="submission" date="2016-06" db="EMBL/GenBank/DDBJ databases">
        <authorList>
            <person name="Rodrigo-Torres Lidia"/>
            <person name="Arahal R.David."/>
        </authorList>
    </citation>
    <scope>NUCLEOTIDE SEQUENCE [LARGE SCALE GENOMIC DNA]</scope>
    <source>
        <strain evidence="2">CECT 7223</strain>
    </source>
</reference>
<dbReference type="AlphaFoldDB" id="A0A1C3J0F7"/>
<dbReference type="GeneID" id="94235304"/>
<dbReference type="Proteomes" id="UP000092876">
    <property type="component" value="Unassembled WGS sequence"/>
</dbReference>
<protein>
    <recommendedName>
        <fullName evidence="3">HsdR</fullName>
    </recommendedName>
</protein>
<proteinExistence type="predicted"/>
<organism evidence="1 2">
    <name type="scientific">Vibrio atlanticus</name>
    <dbReference type="NCBI Taxonomy" id="693153"/>
    <lineage>
        <taxon>Bacteria</taxon>
        <taxon>Pseudomonadati</taxon>
        <taxon>Pseudomonadota</taxon>
        <taxon>Gammaproteobacteria</taxon>
        <taxon>Vibrionales</taxon>
        <taxon>Vibrionaceae</taxon>
        <taxon>Vibrio</taxon>
    </lineage>
</organism>
<sequence length="352" mass="40068">MSKKDMFERLVENAFDFLDMSVSDIEQRPKYSIIHFHAALELILKARLMHEHWTLVISDNQKPDWNKFVSGNFQSVSLSTATDRLDKVVQSGLTKQELQAFKDVTNHRNKVVHFFHEAHSDIDNKKNVQEIVKQQLSAWQFLHNLIGTRWRPVFSGWESKLAIIDWKLRSLNSYLQVVYDQKKEQIEILKKKGEKVRTCSSCGFESMRQTKAGCLVEESTCLVCRHEEKCLTVACSNCGKDVTFINEGFGSCLSCDKQYEPSDLLDILGDEGASYMAAKEGDNSWDLGHCSFCEGYETVVRTEADEFVCTSCFTVTECMEQCGWCNSLNNGDLEFSFAKGCVACDGRVGWGD</sequence>
<evidence type="ECO:0008006" key="3">
    <source>
        <dbReference type="Google" id="ProtNLM"/>
    </source>
</evidence>
<accession>A0A1C3J0F7</accession>
<dbReference type="RefSeq" id="WP_065679938.1">
    <property type="nucleotide sequence ID" value="NZ_AP025461.1"/>
</dbReference>
<dbReference type="EMBL" id="FLQP01000061">
    <property type="protein sequence ID" value="SBS67152.1"/>
    <property type="molecule type" value="Genomic_DNA"/>
</dbReference>
<name>A0A1C3J0F7_9VIBR</name>
<evidence type="ECO:0000313" key="2">
    <source>
        <dbReference type="Proteomes" id="UP000092876"/>
    </source>
</evidence>
<evidence type="ECO:0000313" key="1">
    <source>
        <dbReference type="EMBL" id="SBS67152.1"/>
    </source>
</evidence>
<gene>
    <name evidence="1" type="ORF">VAT7223_03538</name>
</gene>